<evidence type="ECO:0000256" key="5">
    <source>
        <dbReference type="SAM" id="MobiDB-lite"/>
    </source>
</evidence>
<feature type="domain" description="PH" evidence="6">
    <location>
        <begin position="15"/>
        <end position="112"/>
    </location>
</feature>
<reference evidence="7" key="1">
    <citation type="submission" date="2015-04" db="EMBL/GenBank/DDBJ databases">
        <title>The genome sequence of the plant pathogenic Rhizarian Plasmodiophora brassicae reveals insights in its biotrophic life cycle and the origin of chitin synthesis.</title>
        <authorList>
            <person name="Schwelm A."/>
            <person name="Fogelqvist J."/>
            <person name="Knaust A."/>
            <person name="Julke S."/>
            <person name="Lilja T."/>
            <person name="Dhandapani V."/>
            <person name="Bonilla-Rosso G."/>
            <person name="Karlsson M."/>
            <person name="Shevchenko A."/>
            <person name="Choi S.R."/>
            <person name="Kim H.G."/>
            <person name="Park J.Y."/>
            <person name="Lim Y.P."/>
            <person name="Ludwig-Muller J."/>
            <person name="Dixelius C."/>
        </authorList>
    </citation>
    <scope>NUCLEOTIDE SEQUENCE</scope>
    <source>
        <tissue evidence="7">Potato root galls</tissue>
    </source>
</reference>
<dbReference type="Pfam" id="PF00400">
    <property type="entry name" value="WD40"/>
    <property type="match status" value="2"/>
</dbReference>
<evidence type="ECO:0000256" key="3">
    <source>
        <dbReference type="ARBA" id="ARBA00022737"/>
    </source>
</evidence>
<dbReference type="InterPro" id="IPR019775">
    <property type="entry name" value="WD40_repeat_CS"/>
</dbReference>
<dbReference type="PROSITE" id="PS00678">
    <property type="entry name" value="WD_REPEATS_1"/>
    <property type="match status" value="1"/>
</dbReference>
<sequence>MGAIDKSDDFQPMHSTIHEGFLLKRGSKSPLWRKRFFRLTQDQLQWFKAKNDLRPHHSVSVFGCVASIAVGTPDKPWGFTMSSNSYERVYEFSADSMADITGWCNAINSLGKEDVPIVPAAPTDPIAVALLPQQLDGWRREHGLSPQKSQWRLPTCLAGISSSMIGDLELTHLPENFHLPQSTCMAVHNSSETLVFGSSTINSRINGEMQFITCTGYSKLESLRKCAQPDSCASLSWIDDRLVCGTGTGDVILYRIEDSRSLQRVPTPSATFSHKKYSTADTTSSRIPGSRPSSRRICSVRINPMDVDVFSSMENNRMHIWNFGRTESSIFSGKAATSAVFVAEWSPHQQSQLMTGGVNGAIKLFDTRQIVKSPDRAIAWKSPAVHTDSIRAISWSPLVRNWVATACDDSKIRIFDLRMSKDPVQILEGHTNAVRSIAWSNSHSEIILSGGLDGACRLWNLRLPPHYLMNTCDALDGTVIGCEFSPLHPSYYYTLTSEGSLHFAEMARDFFDTFVFHRFPESSPKELEIESLMYCRDLERAHAFVAERAAQLWTEQRYDQMAKLLQMCSETSFDSVLGESHSCIDDLVTKLSCYVSPFATLKTVASDKSTSIIQTLRTRLAIQNIIQSQQPLDLLNLEPDIFKLLSVNPDAFDSDQLNAVIQAIMPLDFLRALKITLRVAEIFREHSRFSDLITILLLFMSPTVFDPQPECLDFVTIPALFKKANVALDRDLRNPKIVIPQLELMFKVHTALAKPYAAATIIEVMEDQQASKIIPSSIHRLYFNALLQQEHYDKLYILGAQLCQQLEGYCFAQVILEFLEDAAFPKLSQFFTKGCMEDISSNEPSGIIAGSLTIVNMIQNCVILPEYLQESLPRYLTKLSMELENRLQSVPDHEAIAHATRVVDHLSQIRDSNRLSAVFAKNEIAQFFTMVKRQSSRGRIPAAKNS</sequence>
<feature type="repeat" description="WD" evidence="4">
    <location>
        <begin position="427"/>
        <end position="462"/>
    </location>
</feature>
<dbReference type="Gene3D" id="2.30.29.30">
    <property type="entry name" value="Pleckstrin-homology domain (PH domain)/Phosphotyrosine-binding domain (PTB)"/>
    <property type="match status" value="1"/>
</dbReference>
<feature type="region of interest" description="Disordered" evidence="5">
    <location>
        <begin position="273"/>
        <end position="294"/>
    </location>
</feature>
<dbReference type="Gene3D" id="2.130.10.10">
    <property type="entry name" value="YVTN repeat-like/Quinoprotein amine dehydrogenase"/>
    <property type="match status" value="1"/>
</dbReference>
<proteinExistence type="inferred from homology"/>
<evidence type="ECO:0000259" key="6">
    <source>
        <dbReference type="PROSITE" id="PS50003"/>
    </source>
</evidence>
<accession>A0A0H5QT01</accession>
<dbReference type="AlphaFoldDB" id="A0A0H5QT01"/>
<feature type="compositionally biased region" description="Low complexity" evidence="5">
    <location>
        <begin position="284"/>
        <end position="294"/>
    </location>
</feature>
<dbReference type="SUPFAM" id="SSF50978">
    <property type="entry name" value="WD40 repeat-like"/>
    <property type="match status" value="1"/>
</dbReference>
<dbReference type="Pfam" id="PF00169">
    <property type="entry name" value="PH"/>
    <property type="match status" value="1"/>
</dbReference>
<organism evidence="7">
    <name type="scientific">Spongospora subterranea</name>
    <dbReference type="NCBI Taxonomy" id="70186"/>
    <lineage>
        <taxon>Eukaryota</taxon>
        <taxon>Sar</taxon>
        <taxon>Rhizaria</taxon>
        <taxon>Endomyxa</taxon>
        <taxon>Phytomyxea</taxon>
        <taxon>Plasmodiophorida</taxon>
        <taxon>Plasmodiophoridae</taxon>
        <taxon>Spongospora</taxon>
    </lineage>
</organism>
<evidence type="ECO:0000256" key="2">
    <source>
        <dbReference type="ARBA" id="ARBA00022574"/>
    </source>
</evidence>
<dbReference type="SMART" id="SM00320">
    <property type="entry name" value="WD40"/>
    <property type="match status" value="6"/>
</dbReference>
<dbReference type="EMBL" id="HACM01004711">
    <property type="protein sequence ID" value="CRZ05153.1"/>
    <property type="molecule type" value="Transcribed_RNA"/>
</dbReference>
<dbReference type="PANTHER" id="PTHR14205">
    <property type="entry name" value="WD-REPEAT PROTEIN"/>
    <property type="match status" value="1"/>
</dbReference>
<dbReference type="InterPro" id="IPR015943">
    <property type="entry name" value="WD40/YVTN_repeat-like_dom_sf"/>
</dbReference>
<comment type="similarity">
    <text evidence="1">Belongs to the WD repeat EIPR1 family.</text>
</comment>
<evidence type="ECO:0000256" key="1">
    <source>
        <dbReference type="ARBA" id="ARBA00005672"/>
    </source>
</evidence>
<dbReference type="GO" id="GO:0016567">
    <property type="term" value="P:protein ubiquitination"/>
    <property type="evidence" value="ECO:0007669"/>
    <property type="project" value="TreeGrafter"/>
</dbReference>
<dbReference type="SUPFAM" id="SSF50729">
    <property type="entry name" value="PH domain-like"/>
    <property type="match status" value="1"/>
</dbReference>
<keyword evidence="3" id="KW-0677">Repeat</keyword>
<evidence type="ECO:0000313" key="7">
    <source>
        <dbReference type="EMBL" id="CRZ05153.1"/>
    </source>
</evidence>
<keyword evidence="2 4" id="KW-0853">WD repeat</keyword>
<dbReference type="InterPro" id="IPR011993">
    <property type="entry name" value="PH-like_dom_sf"/>
</dbReference>
<dbReference type="PROSITE" id="PS50003">
    <property type="entry name" value="PH_DOMAIN"/>
    <property type="match status" value="1"/>
</dbReference>
<evidence type="ECO:0000256" key="4">
    <source>
        <dbReference type="PROSITE-ProRule" id="PRU00221"/>
    </source>
</evidence>
<dbReference type="InterPro" id="IPR040323">
    <property type="entry name" value="EIPR1"/>
</dbReference>
<dbReference type="InterPro" id="IPR036322">
    <property type="entry name" value="WD40_repeat_dom_sf"/>
</dbReference>
<dbReference type="InterPro" id="IPR001849">
    <property type="entry name" value="PH_domain"/>
</dbReference>
<dbReference type="InterPro" id="IPR001680">
    <property type="entry name" value="WD40_rpt"/>
</dbReference>
<dbReference type="PROSITE" id="PS50294">
    <property type="entry name" value="WD_REPEATS_REGION"/>
    <property type="match status" value="1"/>
</dbReference>
<dbReference type="SMART" id="SM00233">
    <property type="entry name" value="PH"/>
    <property type="match status" value="1"/>
</dbReference>
<dbReference type="PANTHER" id="PTHR14205:SF15">
    <property type="entry name" value="EARP AND GARP COMPLEX-INTERACTING PROTEIN 1"/>
    <property type="match status" value="1"/>
</dbReference>
<protein>
    <recommendedName>
        <fullName evidence="6">PH domain-containing protein</fullName>
    </recommendedName>
</protein>
<name>A0A0H5QT01_9EUKA</name>
<dbReference type="PROSITE" id="PS50082">
    <property type="entry name" value="WD_REPEATS_2"/>
    <property type="match status" value="1"/>
</dbReference>